<dbReference type="Pfam" id="PF01327">
    <property type="entry name" value="Pep_deformylase"/>
    <property type="match status" value="1"/>
</dbReference>
<comment type="similarity">
    <text evidence="1 7">Belongs to the polypeptide deformylase family.</text>
</comment>
<dbReference type="AlphaFoldDB" id="A0A150H3K8"/>
<dbReference type="EC" id="3.5.1.88" evidence="2 7"/>
<dbReference type="GO" id="GO:0042586">
    <property type="term" value="F:peptide deformylase activity"/>
    <property type="evidence" value="ECO:0007669"/>
    <property type="project" value="UniProtKB-EC"/>
</dbReference>
<comment type="function">
    <text evidence="6 7">Removes the formyl group from the N-terminal Met of newly synthesized proteins.</text>
</comment>
<keyword evidence="3 7" id="KW-0479">Metal-binding</keyword>
<evidence type="ECO:0000256" key="1">
    <source>
        <dbReference type="ARBA" id="ARBA00010759"/>
    </source>
</evidence>
<sequence>MANSDDLPAAAVQTPAMAHNPIRVAREVPPNQFGSVWLRDLVDTMVDVMRAAPGVGLAAPQIGEPWRVIVLEDREEYISRQAQSGLYDDATLAALERAPFAPLALVNPVVLPVGQSGAAFFEGCLSVRGYTAVVPRYREVYVDAVDPGGRPGVLYVDRMLPRSLAASDNLAEWVRSLPADLPPLGPCTCCHRIDRAAG</sequence>
<evidence type="ECO:0000256" key="3">
    <source>
        <dbReference type="ARBA" id="ARBA00022723"/>
    </source>
</evidence>
<name>A0A150H3K8_GONPE</name>
<evidence type="ECO:0000256" key="6">
    <source>
        <dbReference type="ARBA" id="ARBA00037114"/>
    </source>
</evidence>
<gene>
    <name evidence="8" type="ORF">GPECTOR_1g554</name>
</gene>
<dbReference type="PANTHER" id="PTHR10458">
    <property type="entry name" value="PEPTIDE DEFORMYLASE"/>
    <property type="match status" value="1"/>
</dbReference>
<reference evidence="9" key="1">
    <citation type="journal article" date="2016" name="Nat. Commun.">
        <title>The Gonium pectorale genome demonstrates co-option of cell cycle regulation during the evolution of multicellularity.</title>
        <authorList>
            <person name="Hanschen E.R."/>
            <person name="Marriage T.N."/>
            <person name="Ferris P.J."/>
            <person name="Hamaji T."/>
            <person name="Toyoda A."/>
            <person name="Fujiyama A."/>
            <person name="Neme R."/>
            <person name="Noguchi H."/>
            <person name="Minakuchi Y."/>
            <person name="Suzuki M."/>
            <person name="Kawai-Toyooka H."/>
            <person name="Smith D.R."/>
            <person name="Sparks H."/>
            <person name="Anderson J."/>
            <person name="Bakaric R."/>
            <person name="Luria V."/>
            <person name="Karger A."/>
            <person name="Kirschner M.W."/>
            <person name="Durand P.M."/>
            <person name="Michod R.E."/>
            <person name="Nozaki H."/>
            <person name="Olson B.J."/>
        </authorList>
    </citation>
    <scope>NUCLEOTIDE SEQUENCE [LARGE SCALE GENOMIC DNA]</scope>
    <source>
        <strain evidence="9">NIES-2863</strain>
    </source>
</reference>
<keyword evidence="7" id="KW-0150">Chloroplast</keyword>
<keyword evidence="5 7" id="KW-0648">Protein biosynthesis</keyword>
<evidence type="ECO:0000256" key="2">
    <source>
        <dbReference type="ARBA" id="ARBA00012175"/>
    </source>
</evidence>
<keyword evidence="4 7" id="KW-0378">Hydrolase</keyword>
<evidence type="ECO:0000313" key="8">
    <source>
        <dbReference type="EMBL" id="KXZ56615.1"/>
    </source>
</evidence>
<keyword evidence="7" id="KW-0809">Transit peptide</keyword>
<keyword evidence="7" id="KW-0934">Plastid</keyword>
<evidence type="ECO:0000256" key="5">
    <source>
        <dbReference type="ARBA" id="ARBA00022917"/>
    </source>
</evidence>
<organism evidence="8 9">
    <name type="scientific">Gonium pectorale</name>
    <name type="common">Green alga</name>
    <dbReference type="NCBI Taxonomy" id="33097"/>
    <lineage>
        <taxon>Eukaryota</taxon>
        <taxon>Viridiplantae</taxon>
        <taxon>Chlorophyta</taxon>
        <taxon>core chlorophytes</taxon>
        <taxon>Chlorophyceae</taxon>
        <taxon>CS clade</taxon>
        <taxon>Chlamydomonadales</taxon>
        <taxon>Volvocaceae</taxon>
        <taxon>Gonium</taxon>
    </lineage>
</organism>
<dbReference type="STRING" id="33097.A0A150H3K8"/>
<comment type="caution">
    <text evidence="8">The sequence shown here is derived from an EMBL/GenBank/DDBJ whole genome shotgun (WGS) entry which is preliminary data.</text>
</comment>
<dbReference type="GO" id="GO:0046872">
    <property type="term" value="F:metal ion binding"/>
    <property type="evidence" value="ECO:0007669"/>
    <property type="project" value="UniProtKB-KW"/>
</dbReference>
<dbReference type="OrthoDB" id="276063at2759"/>
<dbReference type="Gene3D" id="3.90.45.10">
    <property type="entry name" value="Peptide deformylase"/>
    <property type="match status" value="1"/>
</dbReference>
<evidence type="ECO:0000313" key="9">
    <source>
        <dbReference type="Proteomes" id="UP000075714"/>
    </source>
</evidence>
<dbReference type="InterPro" id="IPR023635">
    <property type="entry name" value="Peptide_deformylase"/>
</dbReference>
<dbReference type="Proteomes" id="UP000075714">
    <property type="component" value="Unassembled WGS sequence"/>
</dbReference>
<comment type="catalytic activity">
    <reaction evidence="7">
        <text>N-terminal N-formyl-L-methionyl-[peptide] + H2O = N-terminal L-methionyl-[peptide] + formate</text>
        <dbReference type="Rhea" id="RHEA:24420"/>
        <dbReference type="Rhea" id="RHEA-COMP:10639"/>
        <dbReference type="Rhea" id="RHEA-COMP:10640"/>
        <dbReference type="ChEBI" id="CHEBI:15377"/>
        <dbReference type="ChEBI" id="CHEBI:15740"/>
        <dbReference type="ChEBI" id="CHEBI:49298"/>
        <dbReference type="ChEBI" id="CHEBI:64731"/>
        <dbReference type="EC" id="3.5.1.88"/>
    </reaction>
</comment>
<evidence type="ECO:0000256" key="4">
    <source>
        <dbReference type="ARBA" id="ARBA00022801"/>
    </source>
</evidence>
<dbReference type="SUPFAM" id="SSF56420">
    <property type="entry name" value="Peptide deformylase"/>
    <property type="match status" value="1"/>
</dbReference>
<evidence type="ECO:0000256" key="7">
    <source>
        <dbReference type="RuleBase" id="RU362111"/>
    </source>
</evidence>
<dbReference type="GO" id="GO:0009507">
    <property type="term" value="C:chloroplast"/>
    <property type="evidence" value="ECO:0007669"/>
    <property type="project" value="UniProtKB-SubCell"/>
</dbReference>
<dbReference type="EMBL" id="LSYV01000002">
    <property type="protein sequence ID" value="KXZ56615.1"/>
    <property type="molecule type" value="Genomic_DNA"/>
</dbReference>
<dbReference type="PANTHER" id="PTHR10458:SF2">
    <property type="entry name" value="PEPTIDE DEFORMYLASE, MITOCHONDRIAL"/>
    <property type="match status" value="1"/>
</dbReference>
<dbReference type="GO" id="GO:0005739">
    <property type="term" value="C:mitochondrion"/>
    <property type="evidence" value="ECO:0007669"/>
    <property type="project" value="TreeGrafter"/>
</dbReference>
<accession>A0A150H3K8</accession>
<dbReference type="PRINTS" id="PR01576">
    <property type="entry name" value="PDEFORMYLASE"/>
</dbReference>
<keyword evidence="9" id="KW-1185">Reference proteome</keyword>
<dbReference type="InterPro" id="IPR036821">
    <property type="entry name" value="Peptide_deformylase_sf"/>
</dbReference>
<dbReference type="GO" id="GO:0006412">
    <property type="term" value="P:translation"/>
    <property type="evidence" value="ECO:0007669"/>
    <property type="project" value="UniProtKB-KW"/>
</dbReference>
<comment type="subcellular location">
    <subcellularLocation>
        <location evidence="7">Plastid</location>
        <location evidence="7">Chloroplast</location>
    </subcellularLocation>
</comment>
<proteinExistence type="inferred from homology"/>
<protein>
    <recommendedName>
        <fullName evidence="2 7">Peptide deformylase</fullName>
        <ecNumber evidence="2 7">3.5.1.88</ecNumber>
    </recommendedName>
</protein>